<sequence length="339" mass="37673">MLSTALDPDVRRDHAPSVMQSEYSSQYNCTPLLTPPEDSPPHAAAQESATMAIPDEDPSRLLPILEPQKSGPNRIYQKLFSKLDDRLPGHPLWIPQPNIQLSKEYRAQATLIGDVGTLTPQGGFHFLFNILRHSSDPINPNNLPQDFSPLNPPLDGIDIAKDEVFSKKSHLCSSSVSCVWGGSSEKFVFESSSPEGAILMMPDGATMENVCNLSAVREYVKANGKMLYHYANNIRGRGVKNGGLHVVIGHVKSTSWGIATFCNTSKQSNFHLEFQSLHEPGDVVNPMSWRHAIRCGTADVKVGPDCRENQDLQGLTEEARGKKIMQKNRWRYMVNVVRR</sequence>
<protein>
    <submittedName>
        <fullName evidence="2">Uncharacterized protein</fullName>
    </submittedName>
</protein>
<feature type="region of interest" description="Disordered" evidence="1">
    <location>
        <begin position="1"/>
        <end position="57"/>
    </location>
</feature>
<dbReference type="STRING" id="945553.A0A0D2LR73"/>
<dbReference type="Proteomes" id="UP000054270">
    <property type="component" value="Unassembled WGS sequence"/>
</dbReference>
<evidence type="ECO:0000256" key="1">
    <source>
        <dbReference type="SAM" id="MobiDB-lite"/>
    </source>
</evidence>
<reference evidence="3" key="1">
    <citation type="submission" date="2014-04" db="EMBL/GenBank/DDBJ databases">
        <title>Evolutionary Origins and Diversification of the Mycorrhizal Mutualists.</title>
        <authorList>
            <consortium name="DOE Joint Genome Institute"/>
            <consortium name="Mycorrhizal Genomics Consortium"/>
            <person name="Kohler A."/>
            <person name="Kuo A."/>
            <person name="Nagy L.G."/>
            <person name="Floudas D."/>
            <person name="Copeland A."/>
            <person name="Barry K.W."/>
            <person name="Cichocki N."/>
            <person name="Veneault-Fourrey C."/>
            <person name="LaButti K."/>
            <person name="Lindquist E.A."/>
            <person name="Lipzen A."/>
            <person name="Lundell T."/>
            <person name="Morin E."/>
            <person name="Murat C."/>
            <person name="Riley R."/>
            <person name="Ohm R."/>
            <person name="Sun H."/>
            <person name="Tunlid A."/>
            <person name="Henrissat B."/>
            <person name="Grigoriev I.V."/>
            <person name="Hibbett D.S."/>
            <person name="Martin F."/>
        </authorList>
    </citation>
    <scope>NUCLEOTIDE SEQUENCE [LARGE SCALE GENOMIC DNA]</scope>
    <source>
        <strain evidence="3">FD-334 SS-4</strain>
    </source>
</reference>
<evidence type="ECO:0000313" key="3">
    <source>
        <dbReference type="Proteomes" id="UP000054270"/>
    </source>
</evidence>
<keyword evidence="3" id="KW-1185">Reference proteome</keyword>
<name>A0A0D2LR73_HYPSF</name>
<gene>
    <name evidence="2" type="ORF">HYPSUDRAFT_568035</name>
</gene>
<organism evidence="2 3">
    <name type="scientific">Hypholoma sublateritium (strain FD-334 SS-4)</name>
    <dbReference type="NCBI Taxonomy" id="945553"/>
    <lineage>
        <taxon>Eukaryota</taxon>
        <taxon>Fungi</taxon>
        <taxon>Dikarya</taxon>
        <taxon>Basidiomycota</taxon>
        <taxon>Agaricomycotina</taxon>
        <taxon>Agaricomycetes</taxon>
        <taxon>Agaricomycetidae</taxon>
        <taxon>Agaricales</taxon>
        <taxon>Agaricineae</taxon>
        <taxon>Strophariaceae</taxon>
        <taxon>Hypholoma</taxon>
    </lineage>
</organism>
<dbReference type="EMBL" id="KN817753">
    <property type="protein sequence ID" value="KJA13328.1"/>
    <property type="molecule type" value="Genomic_DNA"/>
</dbReference>
<dbReference type="AlphaFoldDB" id="A0A0D2LR73"/>
<evidence type="ECO:0000313" key="2">
    <source>
        <dbReference type="EMBL" id="KJA13328.1"/>
    </source>
</evidence>
<feature type="compositionally biased region" description="Polar residues" evidence="1">
    <location>
        <begin position="18"/>
        <end position="31"/>
    </location>
</feature>
<proteinExistence type="predicted"/>
<dbReference type="OrthoDB" id="2662290at2759"/>
<accession>A0A0D2LR73</accession>